<dbReference type="PANTHER" id="PTHR10933">
    <property type="entry name" value="IMMUNOGLOBULIN-BINDING PROTEIN 1"/>
    <property type="match status" value="1"/>
</dbReference>
<dbReference type="OMA" id="EYELCEA"/>
<evidence type="ECO:0000313" key="3">
    <source>
        <dbReference type="Proteomes" id="UP000276776"/>
    </source>
</evidence>
<dbReference type="InterPro" id="IPR007304">
    <property type="entry name" value="TAP46-like"/>
</dbReference>
<dbReference type="Pfam" id="PF04177">
    <property type="entry name" value="TAP42"/>
    <property type="match status" value="1"/>
</dbReference>
<reference evidence="4" key="1">
    <citation type="submission" date="2017-02" db="UniProtKB">
        <authorList>
            <consortium name="WormBaseParasite"/>
        </authorList>
    </citation>
    <scope>IDENTIFICATION</scope>
</reference>
<accession>A0A0N5D2X7</accession>
<proteinExistence type="predicted"/>
<dbReference type="GO" id="GO:0035303">
    <property type="term" value="P:regulation of dephosphorylation"/>
    <property type="evidence" value="ECO:0007669"/>
    <property type="project" value="TreeGrafter"/>
</dbReference>
<reference evidence="2 3" key="2">
    <citation type="submission" date="2018-11" db="EMBL/GenBank/DDBJ databases">
        <authorList>
            <consortium name="Pathogen Informatics"/>
        </authorList>
    </citation>
    <scope>NUCLEOTIDE SEQUENCE [LARGE SCALE GENOMIC DNA]</scope>
</reference>
<feature type="compositionally biased region" description="Polar residues" evidence="1">
    <location>
        <begin position="276"/>
        <end position="286"/>
    </location>
</feature>
<dbReference type="Proteomes" id="UP000276776">
    <property type="component" value="Unassembled WGS sequence"/>
</dbReference>
<gene>
    <name evidence="2" type="ORF">TCLT_LOCUS7247</name>
</gene>
<dbReference type="STRING" id="103827.A0A0N5D2X7"/>
<dbReference type="GO" id="GO:0051721">
    <property type="term" value="F:protein phosphatase 2A binding"/>
    <property type="evidence" value="ECO:0007669"/>
    <property type="project" value="TreeGrafter"/>
</dbReference>
<evidence type="ECO:0000313" key="4">
    <source>
        <dbReference type="WBParaSite" id="TCLT_0000725801-mRNA-1"/>
    </source>
</evidence>
<evidence type="ECO:0000313" key="2">
    <source>
        <dbReference type="EMBL" id="VDN04685.1"/>
    </source>
</evidence>
<organism evidence="4">
    <name type="scientific">Thelazia callipaeda</name>
    <name type="common">Oriental eyeworm</name>
    <name type="synonym">Parasitic nematode</name>
    <dbReference type="NCBI Taxonomy" id="103827"/>
    <lineage>
        <taxon>Eukaryota</taxon>
        <taxon>Metazoa</taxon>
        <taxon>Ecdysozoa</taxon>
        <taxon>Nematoda</taxon>
        <taxon>Chromadorea</taxon>
        <taxon>Rhabditida</taxon>
        <taxon>Spirurina</taxon>
        <taxon>Spiruromorpha</taxon>
        <taxon>Thelazioidea</taxon>
        <taxon>Thelaziidae</taxon>
        <taxon>Thelazia</taxon>
    </lineage>
</organism>
<dbReference type="Gene3D" id="1.25.40.540">
    <property type="entry name" value="TAP42-like family"/>
    <property type="match status" value="1"/>
</dbReference>
<dbReference type="OrthoDB" id="10261753at2759"/>
<feature type="region of interest" description="Disordered" evidence="1">
    <location>
        <begin position="276"/>
        <end position="306"/>
    </location>
</feature>
<dbReference type="InterPro" id="IPR038511">
    <property type="entry name" value="TAP42/TAP46-like_sf"/>
</dbReference>
<dbReference type="AlphaFoldDB" id="A0A0N5D2X7"/>
<dbReference type="PANTHER" id="PTHR10933:SF9">
    <property type="entry name" value="IMMUNOGLOBULIN-BINDING PROTEIN 1"/>
    <property type="match status" value="1"/>
</dbReference>
<dbReference type="GO" id="GO:0005829">
    <property type="term" value="C:cytosol"/>
    <property type="evidence" value="ECO:0007669"/>
    <property type="project" value="TreeGrafter"/>
</dbReference>
<dbReference type="GO" id="GO:0009966">
    <property type="term" value="P:regulation of signal transduction"/>
    <property type="evidence" value="ECO:0007669"/>
    <property type="project" value="InterPro"/>
</dbReference>
<name>A0A0N5D2X7_THECL</name>
<keyword evidence="3" id="KW-1185">Reference proteome</keyword>
<protein>
    <submittedName>
        <fullName evidence="4">Immunoglobulin-binding protein 1</fullName>
    </submittedName>
</protein>
<dbReference type="WBParaSite" id="TCLT_0000725801-mRNA-1">
    <property type="protein sequence ID" value="TCLT_0000725801-mRNA-1"/>
    <property type="gene ID" value="TCLT_0000725801"/>
</dbReference>
<evidence type="ECO:0000256" key="1">
    <source>
        <dbReference type="SAM" id="MobiDB-lite"/>
    </source>
</evidence>
<dbReference type="EMBL" id="UYYF01004489">
    <property type="protein sequence ID" value="VDN04685.1"/>
    <property type="molecule type" value="Genomic_DNA"/>
</dbReference>
<sequence length="325" mass="38549">MDTEEENEFSLRREFNLCESFIKDLENGKYSSKDIQVQLKNCEEKLEILTREASARSLFTDNDSIDEIPTSSLDYLFLPYYLGTVVQNIIVEPEERISSLNRAKVYLRNFLERLKLFSIIDFELPWTNNDGEEKTIGKYKQLNLSEERQAKLQRLQEEMKLRELVKELELKLDSNIDDEYLMRSVVENRLRLAAIKSMKDLEQIEEEKPLAEHMLKIRRGEVEDMRKEPLRQSAKLPFIITRDQMQKKVLGLGYPSIPTMTVDEWYDDMVKNNRFGNINPSSSENSADLDIANEEEEEKERSRLRKWDEYKDYHRRGWGNMHNKG</sequence>